<evidence type="ECO:0000256" key="4">
    <source>
        <dbReference type="ARBA" id="ARBA00022927"/>
    </source>
</evidence>
<keyword evidence="3" id="KW-0509">mRNA transport</keyword>
<proteinExistence type="predicted"/>
<comment type="subcellular location">
    <subcellularLocation>
        <location evidence="1">Nucleus</location>
        <location evidence="1">Nuclear pore complex</location>
    </subcellularLocation>
</comment>
<evidence type="ECO:0000256" key="1">
    <source>
        <dbReference type="ARBA" id="ARBA00004567"/>
    </source>
</evidence>
<dbReference type="InterPro" id="IPR007252">
    <property type="entry name" value="Nup84/Nup107"/>
</dbReference>
<evidence type="ECO:0000256" key="6">
    <source>
        <dbReference type="ARBA" id="ARBA00023132"/>
    </source>
</evidence>
<accession>A0A445GCV8</accession>
<dbReference type="PANTHER" id="PTHR13003:SF2">
    <property type="entry name" value="NUCLEAR PORE COMPLEX PROTEIN NUP107"/>
    <property type="match status" value="1"/>
</dbReference>
<dbReference type="Proteomes" id="UP000289340">
    <property type="component" value="Chromosome 16"/>
</dbReference>
<dbReference type="GO" id="GO:0006406">
    <property type="term" value="P:mRNA export from nucleus"/>
    <property type="evidence" value="ECO:0007669"/>
    <property type="project" value="TreeGrafter"/>
</dbReference>
<dbReference type="PANTHER" id="PTHR13003">
    <property type="entry name" value="NUP107-RELATED"/>
    <property type="match status" value="1"/>
</dbReference>
<keyword evidence="4" id="KW-0653">Protein transport</keyword>
<protein>
    <submittedName>
        <fullName evidence="8">Nuclear pore complex protein NUP107</fullName>
    </submittedName>
</protein>
<name>A0A445GCV8_GLYSO</name>
<evidence type="ECO:0000313" key="8">
    <source>
        <dbReference type="EMBL" id="RZB58998.1"/>
    </source>
</evidence>
<dbReference type="EMBL" id="QZWG01000016">
    <property type="protein sequence ID" value="RZB58998.1"/>
    <property type="molecule type" value="Genomic_DNA"/>
</dbReference>
<reference evidence="8 9" key="1">
    <citation type="submission" date="2018-09" db="EMBL/GenBank/DDBJ databases">
        <title>A high-quality reference genome of wild soybean provides a powerful tool to mine soybean genomes.</title>
        <authorList>
            <person name="Xie M."/>
            <person name="Chung C.Y.L."/>
            <person name="Li M.-W."/>
            <person name="Wong F.-L."/>
            <person name="Chan T.-F."/>
            <person name="Lam H.-M."/>
        </authorList>
    </citation>
    <scope>NUCLEOTIDE SEQUENCE [LARGE SCALE GENOMIC DNA]</scope>
    <source>
        <strain evidence="9">cv. W05</strain>
        <tissue evidence="8">Hypocotyl of etiolated seedlings</tissue>
    </source>
</reference>
<evidence type="ECO:0000313" key="9">
    <source>
        <dbReference type="Proteomes" id="UP000289340"/>
    </source>
</evidence>
<dbReference type="GO" id="GO:0006606">
    <property type="term" value="P:protein import into nucleus"/>
    <property type="evidence" value="ECO:0007669"/>
    <property type="project" value="TreeGrafter"/>
</dbReference>
<keyword evidence="2" id="KW-0813">Transport</keyword>
<evidence type="ECO:0000256" key="3">
    <source>
        <dbReference type="ARBA" id="ARBA00022816"/>
    </source>
</evidence>
<keyword evidence="9" id="KW-1185">Reference proteome</keyword>
<dbReference type="GO" id="GO:0031080">
    <property type="term" value="C:nuclear pore outer ring"/>
    <property type="evidence" value="ECO:0007669"/>
    <property type="project" value="TreeGrafter"/>
</dbReference>
<evidence type="ECO:0000256" key="5">
    <source>
        <dbReference type="ARBA" id="ARBA00023010"/>
    </source>
</evidence>
<keyword evidence="6" id="KW-0906">Nuclear pore complex</keyword>
<keyword evidence="5" id="KW-0811">Translocation</keyword>
<dbReference type="GO" id="GO:0000973">
    <property type="term" value="P:post-transcriptional tethering of RNA polymerase II gene DNA at nuclear periphery"/>
    <property type="evidence" value="ECO:0007669"/>
    <property type="project" value="TreeGrafter"/>
</dbReference>
<organism evidence="8 9">
    <name type="scientific">Glycine soja</name>
    <name type="common">Wild soybean</name>
    <dbReference type="NCBI Taxonomy" id="3848"/>
    <lineage>
        <taxon>Eukaryota</taxon>
        <taxon>Viridiplantae</taxon>
        <taxon>Streptophyta</taxon>
        <taxon>Embryophyta</taxon>
        <taxon>Tracheophyta</taxon>
        <taxon>Spermatophyta</taxon>
        <taxon>Magnoliopsida</taxon>
        <taxon>eudicotyledons</taxon>
        <taxon>Gunneridae</taxon>
        <taxon>Pentapetalae</taxon>
        <taxon>rosids</taxon>
        <taxon>fabids</taxon>
        <taxon>Fabales</taxon>
        <taxon>Fabaceae</taxon>
        <taxon>Papilionoideae</taxon>
        <taxon>50 kb inversion clade</taxon>
        <taxon>NPAAA clade</taxon>
        <taxon>indigoferoid/millettioid clade</taxon>
        <taxon>Phaseoleae</taxon>
        <taxon>Glycine</taxon>
        <taxon>Glycine subgen. Soja</taxon>
    </lineage>
</organism>
<keyword evidence="7" id="KW-0539">Nucleus</keyword>
<sequence>MKKERVLSLPLPLRSSLLPLPLLCLFLVTIKFVVEKVINYSGVISPQAKHIDPEMAMSQLVNVSISSRDSYCIDVVLRCLAITDDGLEPHHLNDGGILGTIMAAGFKEQILATSFSSSGRIEEVIPFLSIGTITGELPRFQAGVTMEISCLDAWYSDKDGTLECRATYIVKGLCRRCCLPEVILRCMQVSVSLMGSGVLPDCHDTLIELVGSPETDFLHLFSQQQLQARL</sequence>
<gene>
    <name evidence="8" type="ORF">D0Y65_042350</name>
</gene>
<dbReference type="GO" id="GO:0017056">
    <property type="term" value="F:structural constituent of nuclear pore"/>
    <property type="evidence" value="ECO:0007669"/>
    <property type="project" value="InterPro"/>
</dbReference>
<comment type="caution">
    <text evidence="8">The sequence shown here is derived from an EMBL/GenBank/DDBJ whole genome shotgun (WGS) entry which is preliminary data.</text>
</comment>
<evidence type="ECO:0000256" key="2">
    <source>
        <dbReference type="ARBA" id="ARBA00022448"/>
    </source>
</evidence>
<evidence type="ECO:0000256" key="7">
    <source>
        <dbReference type="ARBA" id="ARBA00023242"/>
    </source>
</evidence>
<dbReference type="AlphaFoldDB" id="A0A445GCV8"/>